<evidence type="ECO:0008006" key="3">
    <source>
        <dbReference type="Google" id="ProtNLM"/>
    </source>
</evidence>
<dbReference type="Proteomes" id="UP000736335">
    <property type="component" value="Unassembled WGS sequence"/>
</dbReference>
<feature type="non-terminal residue" evidence="1">
    <location>
        <position position="1"/>
    </location>
</feature>
<organism evidence="1 2">
    <name type="scientific">Thelephora terrestris</name>
    <dbReference type="NCBI Taxonomy" id="56493"/>
    <lineage>
        <taxon>Eukaryota</taxon>
        <taxon>Fungi</taxon>
        <taxon>Dikarya</taxon>
        <taxon>Basidiomycota</taxon>
        <taxon>Agaricomycotina</taxon>
        <taxon>Agaricomycetes</taxon>
        <taxon>Thelephorales</taxon>
        <taxon>Thelephoraceae</taxon>
        <taxon>Thelephora</taxon>
    </lineage>
</organism>
<reference evidence="1" key="1">
    <citation type="journal article" date="2020" name="Nat. Commun.">
        <title>Large-scale genome sequencing of mycorrhizal fungi provides insights into the early evolution of symbiotic traits.</title>
        <authorList>
            <person name="Miyauchi S."/>
            <person name="Kiss E."/>
            <person name="Kuo A."/>
            <person name="Drula E."/>
            <person name="Kohler A."/>
            <person name="Sanchez-Garcia M."/>
            <person name="Morin E."/>
            <person name="Andreopoulos B."/>
            <person name="Barry K.W."/>
            <person name="Bonito G."/>
            <person name="Buee M."/>
            <person name="Carver A."/>
            <person name="Chen C."/>
            <person name="Cichocki N."/>
            <person name="Clum A."/>
            <person name="Culley D."/>
            <person name="Crous P.W."/>
            <person name="Fauchery L."/>
            <person name="Girlanda M."/>
            <person name="Hayes R.D."/>
            <person name="Keri Z."/>
            <person name="LaButti K."/>
            <person name="Lipzen A."/>
            <person name="Lombard V."/>
            <person name="Magnuson J."/>
            <person name="Maillard F."/>
            <person name="Murat C."/>
            <person name="Nolan M."/>
            <person name="Ohm R.A."/>
            <person name="Pangilinan J."/>
            <person name="Pereira M.F."/>
            <person name="Perotto S."/>
            <person name="Peter M."/>
            <person name="Pfister S."/>
            <person name="Riley R."/>
            <person name="Sitrit Y."/>
            <person name="Stielow J.B."/>
            <person name="Szollosi G."/>
            <person name="Zifcakova L."/>
            <person name="Stursova M."/>
            <person name="Spatafora J.W."/>
            <person name="Tedersoo L."/>
            <person name="Vaario L.M."/>
            <person name="Yamada A."/>
            <person name="Yan M."/>
            <person name="Wang P."/>
            <person name="Xu J."/>
            <person name="Bruns T."/>
            <person name="Baldrian P."/>
            <person name="Vilgalys R."/>
            <person name="Dunand C."/>
            <person name="Henrissat B."/>
            <person name="Grigoriev I.V."/>
            <person name="Hibbett D."/>
            <person name="Nagy L.G."/>
            <person name="Martin F.M."/>
        </authorList>
    </citation>
    <scope>NUCLEOTIDE SEQUENCE</scope>
    <source>
        <strain evidence="1">UH-Tt-Lm1</strain>
    </source>
</reference>
<evidence type="ECO:0000313" key="2">
    <source>
        <dbReference type="Proteomes" id="UP000736335"/>
    </source>
</evidence>
<dbReference type="OrthoDB" id="3264871at2759"/>
<dbReference type="SUPFAM" id="SSF56219">
    <property type="entry name" value="DNase I-like"/>
    <property type="match status" value="1"/>
</dbReference>
<proteinExistence type="predicted"/>
<sequence length="155" mass="17255">KWFEIYGLMNRSRTAILAIQESHLTDNLAASISRAFETKLSLFHSALPEMNNAAGVAFVSNRGLINPDLTTCEEIIPGRAILTKVQWHSGSTIKILNIYTPNITKDNEKFWEDLKDITARNLALKPNLMLGDFNLVEGCLDRLPSLGARVGLLCQ</sequence>
<evidence type="ECO:0000313" key="1">
    <source>
        <dbReference type="EMBL" id="KAF9781535.1"/>
    </source>
</evidence>
<dbReference type="AlphaFoldDB" id="A0A9P6H835"/>
<reference evidence="1" key="2">
    <citation type="submission" date="2020-11" db="EMBL/GenBank/DDBJ databases">
        <authorList>
            <consortium name="DOE Joint Genome Institute"/>
            <person name="Kuo A."/>
            <person name="Miyauchi S."/>
            <person name="Kiss E."/>
            <person name="Drula E."/>
            <person name="Kohler A."/>
            <person name="Sanchez-Garcia M."/>
            <person name="Andreopoulos B."/>
            <person name="Barry K.W."/>
            <person name="Bonito G."/>
            <person name="Buee M."/>
            <person name="Carver A."/>
            <person name="Chen C."/>
            <person name="Cichocki N."/>
            <person name="Clum A."/>
            <person name="Culley D."/>
            <person name="Crous P.W."/>
            <person name="Fauchery L."/>
            <person name="Girlanda M."/>
            <person name="Hayes R."/>
            <person name="Keri Z."/>
            <person name="Labutti K."/>
            <person name="Lipzen A."/>
            <person name="Lombard V."/>
            <person name="Magnuson J."/>
            <person name="Maillard F."/>
            <person name="Morin E."/>
            <person name="Murat C."/>
            <person name="Nolan M."/>
            <person name="Ohm R."/>
            <person name="Pangilinan J."/>
            <person name="Pereira M."/>
            <person name="Perotto S."/>
            <person name="Peter M."/>
            <person name="Riley R."/>
            <person name="Sitrit Y."/>
            <person name="Stielow B."/>
            <person name="Szollosi G."/>
            <person name="Zifcakova L."/>
            <person name="Stursova M."/>
            <person name="Spatafora J.W."/>
            <person name="Tedersoo L."/>
            <person name="Vaario L.-M."/>
            <person name="Yamada A."/>
            <person name="Yan M."/>
            <person name="Wang P."/>
            <person name="Xu J."/>
            <person name="Bruns T."/>
            <person name="Baldrian P."/>
            <person name="Vilgalys R."/>
            <person name="Henrissat B."/>
            <person name="Grigoriev I.V."/>
            <person name="Hibbett D."/>
            <person name="Nagy L.G."/>
            <person name="Martin F.M."/>
        </authorList>
    </citation>
    <scope>NUCLEOTIDE SEQUENCE</scope>
    <source>
        <strain evidence="1">UH-Tt-Lm1</strain>
    </source>
</reference>
<dbReference type="InterPro" id="IPR036691">
    <property type="entry name" value="Endo/exonu/phosph_ase_sf"/>
</dbReference>
<comment type="caution">
    <text evidence="1">The sequence shown here is derived from an EMBL/GenBank/DDBJ whole genome shotgun (WGS) entry which is preliminary data.</text>
</comment>
<keyword evidence="2" id="KW-1185">Reference proteome</keyword>
<protein>
    <recommendedName>
        <fullName evidence="3">Endonuclease/exonuclease/phosphatase domain-containing protein</fullName>
    </recommendedName>
</protein>
<accession>A0A9P6H835</accession>
<name>A0A9P6H835_9AGAM</name>
<dbReference type="EMBL" id="WIUZ02000013">
    <property type="protein sequence ID" value="KAF9781535.1"/>
    <property type="molecule type" value="Genomic_DNA"/>
</dbReference>
<dbReference type="Gene3D" id="3.60.10.10">
    <property type="entry name" value="Endonuclease/exonuclease/phosphatase"/>
    <property type="match status" value="1"/>
</dbReference>
<gene>
    <name evidence="1" type="ORF">BJ322DRAFT_1010472</name>
</gene>